<dbReference type="Gene3D" id="1.10.510.10">
    <property type="entry name" value="Transferase(Phosphotransferase) domain 1"/>
    <property type="match status" value="1"/>
</dbReference>
<evidence type="ECO:0000256" key="10">
    <source>
        <dbReference type="ARBA" id="ARBA00022729"/>
    </source>
</evidence>
<organism evidence="23">
    <name type="scientific">Setaria italica</name>
    <name type="common">Foxtail millet</name>
    <name type="synonym">Panicum italicum</name>
    <dbReference type="NCBI Taxonomy" id="4555"/>
    <lineage>
        <taxon>Eukaryota</taxon>
        <taxon>Viridiplantae</taxon>
        <taxon>Streptophyta</taxon>
        <taxon>Embryophyta</taxon>
        <taxon>Tracheophyta</taxon>
        <taxon>Spermatophyta</taxon>
        <taxon>Magnoliopsida</taxon>
        <taxon>Liliopsida</taxon>
        <taxon>Poales</taxon>
        <taxon>Poaceae</taxon>
        <taxon>PACMAD clade</taxon>
        <taxon>Panicoideae</taxon>
        <taxon>Panicodae</taxon>
        <taxon>Paniceae</taxon>
        <taxon>Cenchrinae</taxon>
        <taxon>Setaria</taxon>
    </lineage>
</organism>
<evidence type="ECO:0000256" key="3">
    <source>
        <dbReference type="ARBA" id="ARBA00012513"/>
    </source>
</evidence>
<gene>
    <name evidence="23" type="ORF">SETIT_3G389600v2</name>
</gene>
<dbReference type="Pfam" id="PF07714">
    <property type="entry name" value="PK_Tyr_Ser-Thr"/>
    <property type="match status" value="1"/>
</dbReference>
<evidence type="ECO:0000256" key="21">
    <source>
        <dbReference type="SAM" id="SignalP"/>
    </source>
</evidence>
<proteinExistence type="inferred from homology"/>
<evidence type="ECO:0000256" key="16">
    <source>
        <dbReference type="ARBA" id="ARBA00023136"/>
    </source>
</evidence>
<keyword evidence="12" id="KW-0547">Nucleotide-binding</keyword>
<dbReference type="PROSITE" id="PS00108">
    <property type="entry name" value="PROTEIN_KINASE_ST"/>
    <property type="match status" value="1"/>
</dbReference>
<evidence type="ECO:0000256" key="15">
    <source>
        <dbReference type="ARBA" id="ARBA00022989"/>
    </source>
</evidence>
<keyword evidence="5" id="KW-0723">Serine/threonine-protein kinase</keyword>
<protein>
    <recommendedName>
        <fullName evidence="3">non-specific serine/threonine protein kinase</fullName>
        <ecNumber evidence="3">2.7.11.1</ecNumber>
    </recommendedName>
</protein>
<dbReference type="FunFam" id="3.80.10.10:FF:000275">
    <property type="entry name" value="Leucine-rich repeat receptor-like protein kinase"/>
    <property type="match status" value="1"/>
</dbReference>
<evidence type="ECO:0000256" key="7">
    <source>
        <dbReference type="ARBA" id="ARBA00022614"/>
    </source>
</evidence>
<comment type="catalytic activity">
    <reaction evidence="19">
        <text>L-threonyl-[protein] + ATP = O-phospho-L-threonyl-[protein] + ADP + H(+)</text>
        <dbReference type="Rhea" id="RHEA:46608"/>
        <dbReference type="Rhea" id="RHEA-COMP:11060"/>
        <dbReference type="Rhea" id="RHEA-COMP:11605"/>
        <dbReference type="ChEBI" id="CHEBI:15378"/>
        <dbReference type="ChEBI" id="CHEBI:30013"/>
        <dbReference type="ChEBI" id="CHEBI:30616"/>
        <dbReference type="ChEBI" id="CHEBI:61977"/>
        <dbReference type="ChEBI" id="CHEBI:456216"/>
        <dbReference type="EC" id="2.7.11.1"/>
    </reaction>
</comment>
<evidence type="ECO:0000256" key="11">
    <source>
        <dbReference type="ARBA" id="ARBA00022737"/>
    </source>
</evidence>
<accession>A0A368QNU7</accession>
<comment type="similarity">
    <text evidence="2">Belongs to the protein kinase superfamily. Ser/Thr protein kinase family.</text>
</comment>
<evidence type="ECO:0000313" key="23">
    <source>
        <dbReference type="EMBL" id="RCV19494.1"/>
    </source>
</evidence>
<evidence type="ECO:0000256" key="4">
    <source>
        <dbReference type="ARBA" id="ARBA00022475"/>
    </source>
</evidence>
<evidence type="ECO:0000256" key="8">
    <source>
        <dbReference type="ARBA" id="ARBA00022679"/>
    </source>
</evidence>
<dbReference type="GO" id="GO:0004674">
    <property type="term" value="F:protein serine/threonine kinase activity"/>
    <property type="evidence" value="ECO:0007669"/>
    <property type="project" value="UniProtKB-KW"/>
</dbReference>
<keyword evidence="13" id="KW-0418">Kinase</keyword>
<keyword evidence="11" id="KW-0677">Repeat</keyword>
<feature type="signal peptide" evidence="21">
    <location>
        <begin position="1"/>
        <end position="22"/>
    </location>
</feature>
<keyword evidence="6" id="KW-0597">Phosphoprotein</keyword>
<dbReference type="AlphaFoldDB" id="A0A368QNU7"/>
<dbReference type="GO" id="GO:0005886">
    <property type="term" value="C:plasma membrane"/>
    <property type="evidence" value="ECO:0007669"/>
    <property type="project" value="UniProtKB-SubCell"/>
</dbReference>
<dbReference type="PANTHER" id="PTHR48056">
    <property type="entry name" value="LRR RECEPTOR-LIKE SERINE/THREONINE-PROTEIN KINASE-RELATED"/>
    <property type="match status" value="1"/>
</dbReference>
<keyword evidence="15" id="KW-1133">Transmembrane helix</keyword>
<feature type="chain" id="PRO_5016753983" description="non-specific serine/threonine protein kinase" evidence="21">
    <location>
        <begin position="23"/>
        <end position="494"/>
    </location>
</feature>
<evidence type="ECO:0000256" key="6">
    <source>
        <dbReference type="ARBA" id="ARBA00022553"/>
    </source>
</evidence>
<dbReference type="InterPro" id="IPR032675">
    <property type="entry name" value="LRR_dom_sf"/>
</dbReference>
<dbReference type="OrthoDB" id="693890at2759"/>
<evidence type="ECO:0000256" key="9">
    <source>
        <dbReference type="ARBA" id="ARBA00022692"/>
    </source>
</evidence>
<keyword evidence="17" id="KW-0675">Receptor</keyword>
<evidence type="ECO:0000256" key="18">
    <source>
        <dbReference type="ARBA" id="ARBA00023180"/>
    </source>
</evidence>
<keyword evidence="10 21" id="KW-0732">Signal</keyword>
<dbReference type="InterPro" id="IPR001245">
    <property type="entry name" value="Ser-Thr/Tyr_kinase_cat_dom"/>
</dbReference>
<evidence type="ECO:0000259" key="22">
    <source>
        <dbReference type="PROSITE" id="PS50011"/>
    </source>
</evidence>
<dbReference type="EC" id="2.7.11.1" evidence="3"/>
<dbReference type="SUPFAM" id="SSF52058">
    <property type="entry name" value="L domain-like"/>
    <property type="match status" value="1"/>
</dbReference>
<comment type="subcellular location">
    <subcellularLocation>
        <location evidence="1">Cell membrane</location>
        <topology evidence="1">Single-pass membrane protein</topology>
    </subcellularLocation>
</comment>
<dbReference type="InterPro" id="IPR001611">
    <property type="entry name" value="Leu-rich_rpt"/>
</dbReference>
<dbReference type="InterPro" id="IPR050647">
    <property type="entry name" value="Plant_LRR-RLKs"/>
</dbReference>
<evidence type="ECO:0000256" key="12">
    <source>
        <dbReference type="ARBA" id="ARBA00022741"/>
    </source>
</evidence>
<keyword evidence="4" id="KW-1003">Cell membrane</keyword>
<sequence length="494" mass="53435">MGVLLLLLAASLLNNDQPTAHAVSTSPPSAAAEIAADEQALLSFRALITNDPHGVLASWIAGNGSTAGGNMTTAGACSWRGVGCHSSRHPGRVTSLELSSNLSGTVSPFLSNLTFLSTLNLSHNSFSGNIPEELGFLPRLLYLDLQHNSLQGMIPGSLARASKLRILQLEYNSLVGKIPANLSNLQDLEVLDVGSNQLSGAQQVAIKVIDLQQHGAENSFLAECRVLRSIRHRNLVKVITACSSINHQGNDFKALVYEFMPNGDLDKWLHQGLATQDNVPKTKRRLTMSQRVNIALEVAQALDYLHNHGQVPIVHCDLKPSNVLLDNEMVAHVADFGLARFIRKTASNSIEEISTSIGIKGTIGYIPPEYGMDGNVSIQGDVYSYGVLLLELFTGKRPTDGSFQGGQTLQSYVASCYPDNIKAIVDPALLPLDNGFVGKGDNCCDDIDAEKLQEFMVPIFRIGLQCSQESSRARMHIRSAIRELEAVQDAMLND</sequence>
<keyword evidence="18" id="KW-0325">Glycoprotein</keyword>
<dbReference type="Pfam" id="PF08263">
    <property type="entry name" value="LRRNT_2"/>
    <property type="match status" value="1"/>
</dbReference>
<evidence type="ECO:0000256" key="20">
    <source>
        <dbReference type="ARBA" id="ARBA00048679"/>
    </source>
</evidence>
<keyword evidence="16" id="KW-0472">Membrane</keyword>
<dbReference type="SUPFAM" id="SSF56112">
    <property type="entry name" value="Protein kinase-like (PK-like)"/>
    <property type="match status" value="1"/>
</dbReference>
<comment type="catalytic activity">
    <reaction evidence="20">
        <text>L-seryl-[protein] + ATP = O-phospho-L-seryl-[protein] + ADP + H(+)</text>
        <dbReference type="Rhea" id="RHEA:17989"/>
        <dbReference type="Rhea" id="RHEA-COMP:9863"/>
        <dbReference type="Rhea" id="RHEA-COMP:11604"/>
        <dbReference type="ChEBI" id="CHEBI:15378"/>
        <dbReference type="ChEBI" id="CHEBI:29999"/>
        <dbReference type="ChEBI" id="CHEBI:30616"/>
        <dbReference type="ChEBI" id="CHEBI:83421"/>
        <dbReference type="ChEBI" id="CHEBI:456216"/>
        <dbReference type="EC" id="2.7.11.1"/>
    </reaction>
</comment>
<reference evidence="23" key="2">
    <citation type="submission" date="2015-07" db="EMBL/GenBank/DDBJ databases">
        <authorList>
            <person name="Noorani M."/>
        </authorList>
    </citation>
    <scope>NUCLEOTIDE SEQUENCE</scope>
    <source>
        <strain evidence="23">Yugu1</strain>
    </source>
</reference>
<evidence type="ECO:0000256" key="5">
    <source>
        <dbReference type="ARBA" id="ARBA00022527"/>
    </source>
</evidence>
<evidence type="ECO:0000256" key="17">
    <source>
        <dbReference type="ARBA" id="ARBA00023170"/>
    </source>
</evidence>
<name>A0A368QNU7_SETIT</name>
<dbReference type="FunFam" id="1.10.510.10:FF:000358">
    <property type="entry name" value="Putative leucine-rich repeat receptor-like serine/threonine-protein kinase"/>
    <property type="match status" value="1"/>
</dbReference>
<dbReference type="SMART" id="SM00220">
    <property type="entry name" value="S_TKc"/>
    <property type="match status" value="1"/>
</dbReference>
<dbReference type="InterPro" id="IPR013210">
    <property type="entry name" value="LRR_N_plant-typ"/>
</dbReference>
<keyword evidence="14" id="KW-0067">ATP-binding</keyword>
<evidence type="ECO:0000256" key="1">
    <source>
        <dbReference type="ARBA" id="ARBA00004162"/>
    </source>
</evidence>
<keyword evidence="7" id="KW-0433">Leucine-rich repeat</keyword>
<dbReference type="InterPro" id="IPR008271">
    <property type="entry name" value="Ser/Thr_kinase_AS"/>
</dbReference>
<reference evidence="23" key="1">
    <citation type="journal article" date="2012" name="Nat. Biotechnol.">
        <title>Reference genome sequence of the model plant Setaria.</title>
        <authorList>
            <person name="Bennetzen J.L."/>
            <person name="Schmutz J."/>
            <person name="Wang H."/>
            <person name="Percifield R."/>
            <person name="Hawkins J."/>
            <person name="Pontaroli A.C."/>
            <person name="Estep M."/>
            <person name="Feng L."/>
            <person name="Vaughn J.N."/>
            <person name="Grimwood J."/>
            <person name="Jenkins J."/>
            <person name="Barry K."/>
            <person name="Lindquist E."/>
            <person name="Hellsten U."/>
            <person name="Deshpande S."/>
            <person name="Wang X."/>
            <person name="Wu X."/>
            <person name="Mitros T."/>
            <person name="Triplett J."/>
            <person name="Yang X."/>
            <person name="Ye C.Y."/>
            <person name="Mauro-Herrera M."/>
            <person name="Wang L."/>
            <person name="Li P."/>
            <person name="Sharma M."/>
            <person name="Sharma R."/>
            <person name="Ronald P.C."/>
            <person name="Panaud O."/>
            <person name="Kellogg E.A."/>
            <person name="Brutnell T.P."/>
            <person name="Doust A.N."/>
            <person name="Tuskan G.A."/>
            <person name="Rokhsar D."/>
            <person name="Devos K.M."/>
        </authorList>
    </citation>
    <scope>NUCLEOTIDE SEQUENCE [LARGE SCALE GENOMIC DNA]</scope>
    <source>
        <strain evidence="23">Yugu1</strain>
    </source>
</reference>
<evidence type="ECO:0000256" key="13">
    <source>
        <dbReference type="ARBA" id="ARBA00022777"/>
    </source>
</evidence>
<evidence type="ECO:0000256" key="14">
    <source>
        <dbReference type="ARBA" id="ARBA00022840"/>
    </source>
</evidence>
<dbReference type="EMBL" id="CM003530">
    <property type="protein sequence ID" value="RCV19494.1"/>
    <property type="molecule type" value="Genomic_DNA"/>
</dbReference>
<dbReference type="Gene3D" id="3.80.10.10">
    <property type="entry name" value="Ribonuclease Inhibitor"/>
    <property type="match status" value="1"/>
</dbReference>
<keyword evidence="9" id="KW-0812">Transmembrane</keyword>
<dbReference type="InterPro" id="IPR011009">
    <property type="entry name" value="Kinase-like_dom_sf"/>
</dbReference>
<feature type="domain" description="Protein kinase" evidence="22">
    <location>
        <begin position="147"/>
        <end position="492"/>
    </location>
</feature>
<dbReference type="PANTHER" id="PTHR48056:SF89">
    <property type="entry name" value="OS06G0585982 PROTEIN"/>
    <property type="match status" value="1"/>
</dbReference>
<dbReference type="PROSITE" id="PS50011">
    <property type="entry name" value="PROTEIN_KINASE_DOM"/>
    <property type="match status" value="1"/>
</dbReference>
<evidence type="ECO:0000256" key="19">
    <source>
        <dbReference type="ARBA" id="ARBA00047899"/>
    </source>
</evidence>
<dbReference type="GO" id="GO:0005524">
    <property type="term" value="F:ATP binding"/>
    <property type="evidence" value="ECO:0007669"/>
    <property type="project" value="UniProtKB-KW"/>
</dbReference>
<dbReference type="Pfam" id="PF00560">
    <property type="entry name" value="LRR_1"/>
    <property type="match status" value="1"/>
</dbReference>
<dbReference type="InterPro" id="IPR000719">
    <property type="entry name" value="Prot_kinase_dom"/>
</dbReference>
<evidence type="ECO:0000256" key="2">
    <source>
        <dbReference type="ARBA" id="ARBA00008684"/>
    </source>
</evidence>
<keyword evidence="8" id="KW-0808">Transferase</keyword>
<dbReference type="Pfam" id="PF13855">
    <property type="entry name" value="LRR_8"/>
    <property type="match status" value="1"/>
</dbReference>